<evidence type="ECO:0000256" key="1">
    <source>
        <dbReference type="SAM" id="Phobius"/>
    </source>
</evidence>
<sequence length="165" mass="18310">MASKKGIGVTIAILVGVVAASFLVYLIPENTDMKLVVSDFEKHLDDIDERTSILSTGIEKSFEDLINHKLSPKEYFVTAGVTQSQVNSLIIELTLSGASQEWAASYKTYADALKKLNEQITETIIVANLIKDDDNSDSVNEIIFKIHELRAELLNLIEKSDNLRP</sequence>
<keyword evidence="1" id="KW-0812">Transmembrane</keyword>
<protein>
    <submittedName>
        <fullName evidence="2">Uncharacterized protein</fullName>
    </submittedName>
</protein>
<keyword evidence="1" id="KW-0472">Membrane</keyword>
<name>A0A075H817_9ARCH</name>
<organism evidence="2">
    <name type="scientific">uncultured marine thaumarchaeote KM3_42_C02</name>
    <dbReference type="NCBI Taxonomy" id="1456147"/>
    <lineage>
        <taxon>Archaea</taxon>
        <taxon>Nitrososphaerota</taxon>
        <taxon>environmental samples</taxon>
    </lineage>
</organism>
<dbReference type="AlphaFoldDB" id="A0A075H817"/>
<keyword evidence="1" id="KW-1133">Transmembrane helix</keyword>
<dbReference type="EMBL" id="KF900878">
    <property type="protein sequence ID" value="AIF09983.1"/>
    <property type="molecule type" value="Genomic_DNA"/>
</dbReference>
<reference evidence="2" key="1">
    <citation type="journal article" date="2014" name="Genome Biol. Evol.">
        <title>Pangenome evidence for extensive interdomain horizontal transfer affecting lineage core and shell genes in uncultured planktonic thaumarchaeota and euryarchaeota.</title>
        <authorList>
            <person name="Deschamps P."/>
            <person name="Zivanovic Y."/>
            <person name="Moreira D."/>
            <person name="Rodriguez-Valera F."/>
            <person name="Lopez-Garcia P."/>
        </authorList>
    </citation>
    <scope>NUCLEOTIDE SEQUENCE</scope>
</reference>
<proteinExistence type="predicted"/>
<accession>A0A075H817</accession>
<feature type="transmembrane region" description="Helical" evidence="1">
    <location>
        <begin position="6"/>
        <end position="27"/>
    </location>
</feature>
<evidence type="ECO:0000313" key="2">
    <source>
        <dbReference type="EMBL" id="AIF09983.1"/>
    </source>
</evidence>